<reference evidence="2" key="1">
    <citation type="submission" date="2021-01" db="UniProtKB">
        <authorList>
            <consortium name="EnsemblPlants"/>
        </authorList>
    </citation>
    <scope>IDENTIFICATION</scope>
</reference>
<name>A0A7N0U1I4_KALFE</name>
<dbReference type="Proteomes" id="UP000594263">
    <property type="component" value="Unplaced"/>
</dbReference>
<keyword evidence="3" id="KW-1185">Reference proteome</keyword>
<feature type="compositionally biased region" description="Polar residues" evidence="1">
    <location>
        <begin position="22"/>
        <end position="41"/>
    </location>
</feature>
<dbReference type="EnsemblPlants" id="Kaladp0048s0869.1.v1.1">
    <property type="protein sequence ID" value="Kaladp0048s0869.1.v1.1.CDS.1"/>
    <property type="gene ID" value="Kaladp0048s0869.v1.1"/>
</dbReference>
<dbReference type="AlphaFoldDB" id="A0A7N0U1I4"/>
<organism evidence="2 3">
    <name type="scientific">Kalanchoe fedtschenkoi</name>
    <name type="common">Lavender scallops</name>
    <name type="synonym">South American air plant</name>
    <dbReference type="NCBI Taxonomy" id="63787"/>
    <lineage>
        <taxon>Eukaryota</taxon>
        <taxon>Viridiplantae</taxon>
        <taxon>Streptophyta</taxon>
        <taxon>Embryophyta</taxon>
        <taxon>Tracheophyta</taxon>
        <taxon>Spermatophyta</taxon>
        <taxon>Magnoliopsida</taxon>
        <taxon>eudicotyledons</taxon>
        <taxon>Gunneridae</taxon>
        <taxon>Pentapetalae</taxon>
        <taxon>Saxifragales</taxon>
        <taxon>Crassulaceae</taxon>
        <taxon>Kalanchoe</taxon>
    </lineage>
</organism>
<evidence type="ECO:0000313" key="2">
    <source>
        <dbReference type="EnsemblPlants" id="Kaladp0048s0869.1.v1.1.CDS.1"/>
    </source>
</evidence>
<dbReference type="OMA" id="DWLPEMS"/>
<evidence type="ECO:0000256" key="1">
    <source>
        <dbReference type="SAM" id="MobiDB-lite"/>
    </source>
</evidence>
<sequence length="199" mass="22207">MTKEKVEIKLILNGSEFKDSHIQNQSDNSKTLKTGDEQTLSGENNGAASLLDLLLRGLGNKLGLHHNRLRLRQHPLPQHLEVSELRHVDERYVALGRLVLHLLRHQRPQLVHVDDRAVELVPQLVEVPHTDLTEVTWMVLVEQNPVVVHASGVTPTSGMLPVLPDTSMPGTHVASLLPVLAKPRRHFADAADLSPHRLH</sequence>
<evidence type="ECO:0000313" key="3">
    <source>
        <dbReference type="Proteomes" id="UP000594263"/>
    </source>
</evidence>
<protein>
    <submittedName>
        <fullName evidence="2">Uncharacterized protein</fullName>
    </submittedName>
</protein>
<feature type="region of interest" description="Disordered" evidence="1">
    <location>
        <begin position="19"/>
        <end position="41"/>
    </location>
</feature>
<proteinExistence type="predicted"/>
<accession>A0A7N0U1I4</accession>
<dbReference type="Gramene" id="Kaladp0048s0869.1.v1.1">
    <property type="protein sequence ID" value="Kaladp0048s0869.1.v1.1.CDS.1"/>
    <property type="gene ID" value="Kaladp0048s0869.v1.1"/>
</dbReference>